<dbReference type="PANTHER" id="PTHR47870">
    <property type="entry name" value="CYTOCHROME C-TYPE BIOGENESIS PROTEIN CCMH"/>
    <property type="match status" value="1"/>
</dbReference>
<dbReference type="Proteomes" id="UP001269375">
    <property type="component" value="Unassembled WGS sequence"/>
</dbReference>
<feature type="signal peptide" evidence="7">
    <location>
        <begin position="1"/>
        <end position="22"/>
    </location>
</feature>
<evidence type="ECO:0000256" key="4">
    <source>
        <dbReference type="ARBA" id="ARBA00022729"/>
    </source>
</evidence>
<keyword evidence="7" id="KW-0472">Membrane</keyword>
<keyword evidence="7" id="KW-0812">Transmembrane</keyword>
<comment type="similarity">
    <text evidence="1 7">Belongs to the CcmH/CycL/Ccl2/NrfF family.</text>
</comment>
<gene>
    <name evidence="9" type="ORF">QC825_05520</name>
</gene>
<dbReference type="RefSeq" id="WP_251591607.1">
    <property type="nucleotide sequence ID" value="NZ_JAMLJI010000001.1"/>
</dbReference>
<keyword evidence="2 7" id="KW-0349">Heme</keyword>
<evidence type="ECO:0000256" key="5">
    <source>
        <dbReference type="ARBA" id="ARBA00022748"/>
    </source>
</evidence>
<name>A0ABU1GU26_9GAMM</name>
<evidence type="ECO:0000313" key="9">
    <source>
        <dbReference type="EMBL" id="MDR5895529.1"/>
    </source>
</evidence>
<proteinExistence type="inferred from homology"/>
<sequence>MVLFLRLGLILTLALATLSARAAIEVHTFDDPALEARYTRLIDELRCPKCQNESISASNSMISKDMRAQVATLLAQGRSDDAVKAYMVKRFGDYVLYDPRLEARTWLLWGGPLLGLLLGGVIIWRVVRARRQSAPGQLSAPERARLEALLAAHDEPSRSREHPND</sequence>
<dbReference type="InterPro" id="IPR005616">
    <property type="entry name" value="CcmH/CycL/Ccl2/NrfF_N"/>
</dbReference>
<reference evidence="9 10" key="1">
    <citation type="submission" date="2023-04" db="EMBL/GenBank/DDBJ databases">
        <title>A long-awaited taxogenomic arrangement of the family Halomonadaceae.</title>
        <authorList>
            <person name="De La Haba R."/>
            <person name="Chuvochina M."/>
            <person name="Wittouck S."/>
            <person name="Arahal D.R."/>
            <person name="Sanchez-Porro C."/>
            <person name="Hugenholtz P."/>
            <person name="Ventosa A."/>
        </authorList>
    </citation>
    <scope>NUCLEOTIDE SEQUENCE [LARGE SCALE GENOMIC DNA]</scope>
    <source>
        <strain evidence="9 10">DSM 22428</strain>
    </source>
</reference>
<evidence type="ECO:0000256" key="2">
    <source>
        <dbReference type="ARBA" id="ARBA00022617"/>
    </source>
</evidence>
<dbReference type="EMBL" id="JARWAO010000002">
    <property type="protein sequence ID" value="MDR5895529.1"/>
    <property type="molecule type" value="Genomic_DNA"/>
</dbReference>
<protein>
    <recommendedName>
        <fullName evidence="7">Cytochrome c-type biogenesis protein</fullName>
    </recommendedName>
</protein>
<keyword evidence="5" id="KW-0201">Cytochrome c-type biogenesis</keyword>
<accession>A0ABU1GU26</accession>
<evidence type="ECO:0000313" key="10">
    <source>
        <dbReference type="Proteomes" id="UP001269375"/>
    </source>
</evidence>
<keyword evidence="6 7" id="KW-0408">Iron</keyword>
<keyword evidence="4 7" id="KW-0732">Signal</keyword>
<feature type="chain" id="PRO_5044956674" description="Cytochrome c-type biogenesis protein" evidence="7">
    <location>
        <begin position="23"/>
        <end position="165"/>
    </location>
</feature>
<dbReference type="Pfam" id="PF03918">
    <property type="entry name" value="CcmH"/>
    <property type="match status" value="1"/>
</dbReference>
<comment type="function">
    <text evidence="7">Possible subunit of a heme lyase.</text>
</comment>
<feature type="transmembrane region" description="Helical" evidence="7">
    <location>
        <begin position="106"/>
        <end position="127"/>
    </location>
</feature>
<keyword evidence="7" id="KW-1133">Transmembrane helix</keyword>
<dbReference type="PANTHER" id="PTHR47870:SF1">
    <property type="entry name" value="CYTOCHROME C-TYPE BIOGENESIS PROTEIN CCMH"/>
    <property type="match status" value="1"/>
</dbReference>
<keyword evidence="3 7" id="KW-0479">Metal-binding</keyword>
<dbReference type="CDD" id="cd16378">
    <property type="entry name" value="CcmH_N"/>
    <property type="match status" value="1"/>
</dbReference>
<dbReference type="Gene3D" id="1.10.8.640">
    <property type="entry name" value="Cytochrome C biogenesis protein"/>
    <property type="match status" value="1"/>
</dbReference>
<evidence type="ECO:0000256" key="6">
    <source>
        <dbReference type="ARBA" id="ARBA00023004"/>
    </source>
</evidence>
<dbReference type="InterPro" id="IPR051263">
    <property type="entry name" value="C-type_cytochrome_biogenesis"/>
</dbReference>
<evidence type="ECO:0000259" key="8">
    <source>
        <dbReference type="Pfam" id="PF03918"/>
    </source>
</evidence>
<dbReference type="InterPro" id="IPR038297">
    <property type="entry name" value="CcmH/CycL/NrfF/Ccl2_sf"/>
</dbReference>
<organism evidence="9 10">
    <name type="scientific">Larsenimonas suaedae</name>
    <dbReference type="NCBI Taxonomy" id="1851019"/>
    <lineage>
        <taxon>Bacteria</taxon>
        <taxon>Pseudomonadati</taxon>
        <taxon>Pseudomonadota</taxon>
        <taxon>Gammaproteobacteria</taxon>
        <taxon>Oceanospirillales</taxon>
        <taxon>Halomonadaceae</taxon>
        <taxon>Larsenimonas</taxon>
    </lineage>
</organism>
<feature type="domain" description="CcmH/CycL/Ccl2/NrfF N-terminal" evidence="8">
    <location>
        <begin position="11"/>
        <end position="150"/>
    </location>
</feature>
<keyword evidence="10" id="KW-1185">Reference proteome</keyword>
<comment type="caution">
    <text evidence="9">The sequence shown here is derived from an EMBL/GenBank/DDBJ whole genome shotgun (WGS) entry which is preliminary data.</text>
</comment>
<evidence type="ECO:0000256" key="7">
    <source>
        <dbReference type="RuleBase" id="RU364112"/>
    </source>
</evidence>
<evidence type="ECO:0000256" key="3">
    <source>
        <dbReference type="ARBA" id="ARBA00022723"/>
    </source>
</evidence>
<evidence type="ECO:0000256" key="1">
    <source>
        <dbReference type="ARBA" id="ARBA00010342"/>
    </source>
</evidence>